<keyword evidence="1" id="KW-0472">Membrane</keyword>
<reference evidence="2 4" key="1">
    <citation type="journal article" date="2016" name="Eur. J. Clin. Microbiol. Infect. Dis.">
        <title>Whole genome sequencing as a tool for phylogenetic analysis of clinical strains of Mitis group streptococci.</title>
        <authorList>
            <person name="Rasmussen L.H."/>
            <person name="Dargis R."/>
            <person name="Hojholt K."/>
            <person name="Christensen J.J."/>
            <person name="Skovgaard O."/>
            <person name="Justesen U.S."/>
            <person name="Rosenvinge F.S."/>
            <person name="Moser C."/>
            <person name="Lukjancenko O."/>
            <person name="Rasmussen S."/>
            <person name="Nielsen X.C."/>
        </authorList>
    </citation>
    <scope>NUCLEOTIDE SEQUENCE [LARGE SCALE GENOMIC DNA]</scope>
    <source>
        <strain evidence="2 4">RH_50275_09</strain>
    </source>
</reference>
<protein>
    <submittedName>
        <fullName evidence="2">Uncharacterized protein</fullName>
    </submittedName>
</protein>
<keyword evidence="1" id="KW-0812">Transmembrane</keyword>
<dbReference type="RefSeq" id="WP_084887313.1">
    <property type="nucleotide sequence ID" value="NZ_CAMHXQ010000002.1"/>
</dbReference>
<evidence type="ECO:0000313" key="5">
    <source>
        <dbReference type="Proteomes" id="UP000234902"/>
    </source>
</evidence>
<name>A0A1X1K543_STRMT</name>
<evidence type="ECO:0000313" key="2">
    <source>
        <dbReference type="EMBL" id="ORO94578.1"/>
    </source>
</evidence>
<gene>
    <name evidence="2" type="ORF">B7700_04130</name>
    <name evidence="3" type="ORF">CYK19_05480</name>
</gene>
<proteinExistence type="predicted"/>
<dbReference type="EMBL" id="NCVF01000021">
    <property type="protein sequence ID" value="ORO94578.1"/>
    <property type="molecule type" value="Genomic_DNA"/>
</dbReference>
<dbReference type="Proteomes" id="UP000193929">
    <property type="component" value="Unassembled WGS sequence"/>
</dbReference>
<dbReference type="Proteomes" id="UP000234902">
    <property type="component" value="Unassembled WGS sequence"/>
</dbReference>
<evidence type="ECO:0000313" key="3">
    <source>
        <dbReference type="EMBL" id="PKZ98631.1"/>
    </source>
</evidence>
<organism evidence="2 4">
    <name type="scientific">Streptococcus mitis</name>
    <dbReference type="NCBI Taxonomy" id="28037"/>
    <lineage>
        <taxon>Bacteria</taxon>
        <taxon>Bacillati</taxon>
        <taxon>Bacillota</taxon>
        <taxon>Bacilli</taxon>
        <taxon>Lactobacillales</taxon>
        <taxon>Streptococcaceae</taxon>
        <taxon>Streptococcus</taxon>
        <taxon>Streptococcus mitis group</taxon>
    </lineage>
</organism>
<dbReference type="EMBL" id="PKID01000005">
    <property type="protein sequence ID" value="PKZ98631.1"/>
    <property type="molecule type" value="Genomic_DNA"/>
</dbReference>
<dbReference type="AlphaFoldDB" id="A0A1X1K543"/>
<evidence type="ECO:0000256" key="1">
    <source>
        <dbReference type="SAM" id="Phobius"/>
    </source>
</evidence>
<feature type="transmembrane region" description="Helical" evidence="1">
    <location>
        <begin position="7"/>
        <end position="26"/>
    </location>
</feature>
<comment type="caution">
    <text evidence="2">The sequence shown here is derived from an EMBL/GenBank/DDBJ whole genome shotgun (WGS) entry which is preliminary data.</text>
</comment>
<accession>A0A1X1K543</accession>
<feature type="transmembrane region" description="Helical" evidence="1">
    <location>
        <begin position="32"/>
        <end position="52"/>
    </location>
</feature>
<keyword evidence="1" id="KW-1133">Transmembrane helix</keyword>
<reference evidence="2" key="2">
    <citation type="submission" date="2017-04" db="EMBL/GenBank/DDBJ databases">
        <authorList>
            <person name="Afonso C.L."/>
            <person name="Miller P.J."/>
            <person name="Scott M.A."/>
            <person name="Spackman E."/>
            <person name="Goraichik I."/>
            <person name="Dimitrov K.M."/>
            <person name="Suarez D.L."/>
            <person name="Swayne D.E."/>
        </authorList>
    </citation>
    <scope>NUCLEOTIDE SEQUENCE</scope>
    <source>
        <strain evidence="2">RH_50275_09</strain>
    </source>
</reference>
<reference evidence="3 5" key="3">
    <citation type="submission" date="2017-12" db="EMBL/GenBank/DDBJ databases">
        <title>Phylogenetic diversity of female urinary microbiome.</title>
        <authorList>
            <person name="Thomas-White K."/>
            <person name="Wolfe A.J."/>
        </authorList>
    </citation>
    <scope>NUCLEOTIDE SEQUENCE [LARGE SCALE GENOMIC DNA]</scope>
    <source>
        <strain evidence="3 5">UMB0079</strain>
    </source>
</reference>
<evidence type="ECO:0000313" key="4">
    <source>
        <dbReference type="Proteomes" id="UP000193929"/>
    </source>
</evidence>
<sequence length="71" mass="8476">MNDIRRMRLSFCVFIILMGLSVFIFHPIGEGISLMCTIIATPFLFTFAFYFLKIKLRNLYITIKDFIEKFR</sequence>